<dbReference type="RefSeq" id="WP_146740845.1">
    <property type="nucleotide sequence ID" value="NZ_UAPV01000001.1"/>
</dbReference>
<accession>A0A2X0VMK4</accession>
<sequence>MMEYIAKDDPIRDEISNVFSLPDYELDKKIAGERQGDEQSLAFKSLNTYEGRYYKGLYPTQKGWDEGRKHNAYFEHGPLAWAFGSMTAREYLDMLNSPRVKELNRNYNLLHVADKDYVFKNCKFSDMSISISGYSSLSRYLDKKHEDFYMNRSWSPLIISSTFKKYGHVAASVFSDPSTLDKIDIEEAKRLRNSPEWPTHIYYTPISNFDVLGWPITKMLDRMANNEYRESKTFVTLFICTPEQSKQARVEYFKKNPRYRQEVIDLREKLGLEPEAI</sequence>
<reference evidence="1 2" key="1">
    <citation type="submission" date="2018-06" db="EMBL/GenBank/DDBJ databases">
        <authorList>
            <consortium name="Pathogen Informatics"/>
            <person name="Doyle S."/>
        </authorList>
    </citation>
    <scope>NUCLEOTIDE SEQUENCE [LARGE SCALE GENOMIC DNA]</scope>
    <source>
        <strain evidence="1 2">NCTC13093</strain>
    </source>
</reference>
<name>A0A2X0VMK4_9GAMM</name>
<protein>
    <submittedName>
        <fullName evidence="1">Uncharacterized protein</fullName>
    </submittedName>
</protein>
<proteinExistence type="predicted"/>
<evidence type="ECO:0000313" key="1">
    <source>
        <dbReference type="EMBL" id="SPT70738.1"/>
    </source>
</evidence>
<keyword evidence="2" id="KW-1185">Reference proteome</keyword>
<dbReference type="AlphaFoldDB" id="A0A2X0VMK4"/>
<gene>
    <name evidence="1" type="ORF">NCTC13093_02156</name>
</gene>
<organism evidence="1 2">
    <name type="scientific">Anaerobiospirillum thomasii</name>
    <dbReference type="NCBI Taxonomy" id="179995"/>
    <lineage>
        <taxon>Bacteria</taxon>
        <taxon>Pseudomonadati</taxon>
        <taxon>Pseudomonadota</taxon>
        <taxon>Gammaproteobacteria</taxon>
        <taxon>Aeromonadales</taxon>
        <taxon>Succinivibrionaceae</taxon>
        <taxon>Anaerobiospirillum</taxon>
    </lineage>
</organism>
<dbReference type="EMBL" id="UAPV01000001">
    <property type="protein sequence ID" value="SPT70738.1"/>
    <property type="molecule type" value="Genomic_DNA"/>
</dbReference>
<dbReference type="Proteomes" id="UP000250086">
    <property type="component" value="Unassembled WGS sequence"/>
</dbReference>
<evidence type="ECO:0000313" key="2">
    <source>
        <dbReference type="Proteomes" id="UP000250086"/>
    </source>
</evidence>